<gene>
    <name evidence="3" type="ORF">QYE76_036047</name>
</gene>
<reference evidence="3" key="1">
    <citation type="submission" date="2023-07" db="EMBL/GenBank/DDBJ databases">
        <title>A chromosome-level genome assembly of Lolium multiflorum.</title>
        <authorList>
            <person name="Chen Y."/>
            <person name="Copetti D."/>
            <person name="Kolliker R."/>
            <person name="Studer B."/>
        </authorList>
    </citation>
    <scope>NUCLEOTIDE SEQUENCE</scope>
    <source>
        <strain evidence="3">02402/16</strain>
        <tissue evidence="3">Leaf</tissue>
    </source>
</reference>
<dbReference type="InterPro" id="IPR022059">
    <property type="entry name" value="DUF3615"/>
</dbReference>
<organism evidence="3 4">
    <name type="scientific">Lolium multiflorum</name>
    <name type="common">Italian ryegrass</name>
    <name type="synonym">Lolium perenne subsp. multiflorum</name>
    <dbReference type="NCBI Taxonomy" id="4521"/>
    <lineage>
        <taxon>Eukaryota</taxon>
        <taxon>Viridiplantae</taxon>
        <taxon>Streptophyta</taxon>
        <taxon>Embryophyta</taxon>
        <taxon>Tracheophyta</taxon>
        <taxon>Spermatophyta</taxon>
        <taxon>Magnoliopsida</taxon>
        <taxon>Liliopsida</taxon>
        <taxon>Poales</taxon>
        <taxon>Poaceae</taxon>
        <taxon>BOP clade</taxon>
        <taxon>Pooideae</taxon>
        <taxon>Poodae</taxon>
        <taxon>Poeae</taxon>
        <taxon>Poeae Chloroplast Group 2 (Poeae type)</taxon>
        <taxon>Loliodinae</taxon>
        <taxon>Loliinae</taxon>
        <taxon>Lolium</taxon>
    </lineage>
</organism>
<evidence type="ECO:0000256" key="1">
    <source>
        <dbReference type="SAM" id="MobiDB-lite"/>
    </source>
</evidence>
<feature type="region of interest" description="Disordered" evidence="1">
    <location>
        <begin position="1"/>
        <end position="26"/>
    </location>
</feature>
<comment type="caution">
    <text evidence="3">The sequence shown here is derived from an EMBL/GenBank/DDBJ whole genome shotgun (WGS) entry which is preliminary data.</text>
</comment>
<accession>A0AAD8R3R2</accession>
<evidence type="ECO:0000259" key="2">
    <source>
        <dbReference type="Pfam" id="PF12274"/>
    </source>
</evidence>
<evidence type="ECO:0000313" key="4">
    <source>
        <dbReference type="Proteomes" id="UP001231189"/>
    </source>
</evidence>
<name>A0AAD8R3R2_LOLMU</name>
<protein>
    <recommendedName>
        <fullName evidence="2">DUF3615 domain-containing protein</fullName>
    </recommendedName>
</protein>
<dbReference type="AlphaFoldDB" id="A0AAD8R3R2"/>
<dbReference type="Proteomes" id="UP001231189">
    <property type="component" value="Unassembled WGS sequence"/>
</dbReference>
<feature type="domain" description="DUF3615" evidence="2">
    <location>
        <begin position="101"/>
        <end position="201"/>
    </location>
</feature>
<keyword evidence="4" id="KW-1185">Reference proteome</keyword>
<sequence>MERLVAMSRRSTSTAQDVDSTAQDIDSTAPDFDCDGTCYIADNRLETWDDPTPRNSEFSLEDLREACVAAIERQFNSRAKSPTREERLKYRDEHDRNSLMIALQAYAKKNNMQSTDLEFVEVKQRNLIDECGKGFLHFNFSVKDTDGKFSIFFAEVHPNLKDEKDVYLCMPLDDKDSHPSKDHDQAHCYGCKDRAKDLVHPSSGGFLGGHKDFGFPFMEFESDDESSDEDD</sequence>
<feature type="compositionally biased region" description="Polar residues" evidence="1">
    <location>
        <begin position="9"/>
        <end position="26"/>
    </location>
</feature>
<proteinExistence type="predicted"/>
<dbReference type="PANTHER" id="PTHR33326:SF21">
    <property type="match status" value="1"/>
</dbReference>
<evidence type="ECO:0000313" key="3">
    <source>
        <dbReference type="EMBL" id="KAK1612374.1"/>
    </source>
</evidence>
<dbReference type="EMBL" id="JAUUTY010000007">
    <property type="protein sequence ID" value="KAK1612374.1"/>
    <property type="molecule type" value="Genomic_DNA"/>
</dbReference>
<dbReference type="PANTHER" id="PTHR33326">
    <property type="entry name" value="OS05G0543800 PROTEIN"/>
    <property type="match status" value="1"/>
</dbReference>
<dbReference type="Pfam" id="PF12274">
    <property type="entry name" value="DUF3615"/>
    <property type="match status" value="1"/>
</dbReference>